<keyword evidence="5 10" id="KW-0418">Kinase</keyword>
<evidence type="ECO:0000256" key="2">
    <source>
        <dbReference type="ARBA" id="ARBA00011903"/>
    </source>
</evidence>
<evidence type="ECO:0000256" key="1">
    <source>
        <dbReference type="ARBA" id="ARBA00007316"/>
    </source>
</evidence>
<feature type="domain" description="AAA" evidence="9">
    <location>
        <begin position="55"/>
        <end position="179"/>
    </location>
</feature>
<evidence type="ECO:0000313" key="10">
    <source>
        <dbReference type="EMBL" id="MBC5786679.1"/>
    </source>
</evidence>
<accession>A0ABR7INH5</accession>
<protein>
    <recommendedName>
        <fullName evidence="2">non-specific protein-tyrosine kinase</fullName>
        <ecNumber evidence="2">2.7.10.2</ecNumber>
    </recommendedName>
</protein>
<evidence type="ECO:0000256" key="3">
    <source>
        <dbReference type="ARBA" id="ARBA00022679"/>
    </source>
</evidence>
<sequence length="249" mass="27620">MGKVRKHIRLNSLSGEETSFAYVEAFKTLRTNLEFLSSETDCKKIVVTSPLAEEGKTNVSINLAVTLADAGKKVILLDCDLRRSILEDYLSSEDKNKWNKQFTKGLSGILCGKFNLAESSIEMKNLGITVLPSGKHPPNPSELLASKKMGQLIQELDEIYDYIIFDAPPISLVTDAAVIGKYADGALLVVRYKSTPVVMIKKAMENLNNAGIKVIGSILNAFDIKKSNIYGKKYYGYYRYAYKKEGEGL</sequence>
<dbReference type="NCBIfam" id="TIGR01007">
    <property type="entry name" value="eps_fam"/>
    <property type="match status" value="1"/>
</dbReference>
<proteinExistence type="inferred from homology"/>
<organism evidence="10 11">
    <name type="scientific">Clostridium facile</name>
    <dbReference type="NCBI Taxonomy" id="2763035"/>
    <lineage>
        <taxon>Bacteria</taxon>
        <taxon>Bacillati</taxon>
        <taxon>Bacillota</taxon>
        <taxon>Clostridia</taxon>
        <taxon>Eubacteriales</taxon>
        <taxon>Clostridiaceae</taxon>
        <taxon>Clostridium</taxon>
    </lineage>
</organism>
<dbReference type="RefSeq" id="WP_186995931.1">
    <property type="nucleotide sequence ID" value="NZ_JACOQK010000001.1"/>
</dbReference>
<gene>
    <name evidence="10" type="ORF">H8Z77_01380</name>
</gene>
<comment type="caution">
    <text evidence="10">The sequence shown here is derived from an EMBL/GenBank/DDBJ whole genome shotgun (WGS) entry which is preliminary data.</text>
</comment>
<comment type="catalytic activity">
    <reaction evidence="8">
        <text>L-tyrosyl-[protein] + ATP = O-phospho-L-tyrosyl-[protein] + ADP + H(+)</text>
        <dbReference type="Rhea" id="RHEA:10596"/>
        <dbReference type="Rhea" id="RHEA-COMP:10136"/>
        <dbReference type="Rhea" id="RHEA-COMP:20101"/>
        <dbReference type="ChEBI" id="CHEBI:15378"/>
        <dbReference type="ChEBI" id="CHEBI:30616"/>
        <dbReference type="ChEBI" id="CHEBI:46858"/>
        <dbReference type="ChEBI" id="CHEBI:61978"/>
        <dbReference type="ChEBI" id="CHEBI:456216"/>
        <dbReference type="EC" id="2.7.10.2"/>
    </reaction>
</comment>
<dbReference type="EC" id="2.7.10.2" evidence="2"/>
<evidence type="ECO:0000256" key="8">
    <source>
        <dbReference type="ARBA" id="ARBA00051245"/>
    </source>
</evidence>
<keyword evidence="11" id="KW-1185">Reference proteome</keyword>
<dbReference type="PANTHER" id="PTHR32309:SF13">
    <property type="entry name" value="FERRIC ENTEROBACTIN TRANSPORT PROTEIN FEPE"/>
    <property type="match status" value="1"/>
</dbReference>
<dbReference type="PANTHER" id="PTHR32309">
    <property type="entry name" value="TYROSINE-PROTEIN KINASE"/>
    <property type="match status" value="1"/>
</dbReference>
<evidence type="ECO:0000259" key="9">
    <source>
        <dbReference type="Pfam" id="PF13614"/>
    </source>
</evidence>
<dbReference type="InterPro" id="IPR025669">
    <property type="entry name" value="AAA_dom"/>
</dbReference>
<dbReference type="EMBL" id="JACOQK010000001">
    <property type="protein sequence ID" value="MBC5786679.1"/>
    <property type="molecule type" value="Genomic_DNA"/>
</dbReference>
<dbReference type="GO" id="GO:0016301">
    <property type="term" value="F:kinase activity"/>
    <property type="evidence" value="ECO:0007669"/>
    <property type="project" value="UniProtKB-KW"/>
</dbReference>
<dbReference type="SUPFAM" id="SSF52540">
    <property type="entry name" value="P-loop containing nucleoside triphosphate hydrolases"/>
    <property type="match status" value="1"/>
</dbReference>
<dbReference type="Pfam" id="PF13614">
    <property type="entry name" value="AAA_31"/>
    <property type="match status" value="1"/>
</dbReference>
<evidence type="ECO:0000313" key="11">
    <source>
        <dbReference type="Proteomes" id="UP000649151"/>
    </source>
</evidence>
<keyword evidence="4" id="KW-0547">Nucleotide-binding</keyword>
<dbReference type="Gene3D" id="3.40.50.300">
    <property type="entry name" value="P-loop containing nucleotide triphosphate hydrolases"/>
    <property type="match status" value="1"/>
</dbReference>
<dbReference type="InterPro" id="IPR050445">
    <property type="entry name" value="Bact_polysacc_biosynth/exp"/>
</dbReference>
<reference evidence="10 11" key="1">
    <citation type="submission" date="2020-08" db="EMBL/GenBank/DDBJ databases">
        <title>Genome public.</title>
        <authorList>
            <person name="Liu C."/>
            <person name="Sun Q."/>
        </authorList>
    </citation>
    <scope>NUCLEOTIDE SEQUENCE [LARGE SCALE GENOMIC DNA]</scope>
    <source>
        <strain evidence="10 11">NSJ-27</strain>
    </source>
</reference>
<dbReference type="InterPro" id="IPR027417">
    <property type="entry name" value="P-loop_NTPase"/>
</dbReference>
<name>A0ABR7INH5_9CLOT</name>
<evidence type="ECO:0000256" key="7">
    <source>
        <dbReference type="ARBA" id="ARBA00023137"/>
    </source>
</evidence>
<evidence type="ECO:0000256" key="6">
    <source>
        <dbReference type="ARBA" id="ARBA00022840"/>
    </source>
</evidence>
<dbReference type="InterPro" id="IPR005702">
    <property type="entry name" value="Wzc-like_C"/>
</dbReference>
<keyword evidence="3" id="KW-0808">Transferase</keyword>
<dbReference type="CDD" id="cd05387">
    <property type="entry name" value="BY-kinase"/>
    <property type="match status" value="1"/>
</dbReference>
<evidence type="ECO:0000256" key="5">
    <source>
        <dbReference type="ARBA" id="ARBA00022777"/>
    </source>
</evidence>
<evidence type="ECO:0000256" key="4">
    <source>
        <dbReference type="ARBA" id="ARBA00022741"/>
    </source>
</evidence>
<comment type="similarity">
    <text evidence="1">Belongs to the CpsD/CapB family.</text>
</comment>
<dbReference type="Proteomes" id="UP000649151">
    <property type="component" value="Unassembled WGS sequence"/>
</dbReference>
<keyword evidence="6" id="KW-0067">ATP-binding</keyword>
<keyword evidence="7" id="KW-0829">Tyrosine-protein kinase</keyword>